<gene>
    <name evidence="4" type="ORF">CLV70_12117</name>
</gene>
<proteinExistence type="predicted"/>
<reference evidence="4 5" key="1">
    <citation type="submission" date="2018-03" db="EMBL/GenBank/DDBJ databases">
        <title>Genomic Encyclopedia of Archaeal and Bacterial Type Strains, Phase II (KMG-II): from individual species to whole genera.</title>
        <authorList>
            <person name="Goeker M."/>
        </authorList>
    </citation>
    <scope>NUCLEOTIDE SEQUENCE [LARGE SCALE GENOMIC DNA]</scope>
    <source>
        <strain evidence="4 5">DSM 45348</strain>
    </source>
</reference>
<evidence type="ECO:0000313" key="4">
    <source>
        <dbReference type="EMBL" id="PRY21016.1"/>
    </source>
</evidence>
<organism evidence="4 5">
    <name type="scientific">Pseudosporangium ferrugineum</name>
    <dbReference type="NCBI Taxonomy" id="439699"/>
    <lineage>
        <taxon>Bacteria</taxon>
        <taxon>Bacillati</taxon>
        <taxon>Actinomycetota</taxon>
        <taxon>Actinomycetes</taxon>
        <taxon>Micromonosporales</taxon>
        <taxon>Micromonosporaceae</taxon>
        <taxon>Pseudosporangium</taxon>
    </lineage>
</organism>
<evidence type="ECO:0000256" key="1">
    <source>
        <dbReference type="SAM" id="MobiDB-lite"/>
    </source>
</evidence>
<feature type="region of interest" description="Disordered" evidence="1">
    <location>
        <begin position="404"/>
        <end position="433"/>
    </location>
</feature>
<dbReference type="NCBIfam" id="TIGR01167">
    <property type="entry name" value="LPXTG_anchor"/>
    <property type="match status" value="1"/>
</dbReference>
<keyword evidence="2" id="KW-1133">Transmembrane helix</keyword>
<keyword evidence="5" id="KW-1185">Reference proteome</keyword>
<sequence length="467" mass="48375">MNKRLPAGALLSAVTLAAAVLPGVAVAAPADPDSVRLEAVGERSSESGRMDGLTFRPGRITRDPIGVRNRGATVDGVVVQLTSTTDDLVFARRYDNCWYALDGRPDSAWCEFDSKVAASSYFQLAGPVLAATGDAQPSTPSPDRPYLKVRWSSKAWADAAGGIEALANEDAAAGTTAVRGDDGTLTLEPASPRLSASYSDSTGTIFPVWFEKPADGPWGAPDVLPPSDPDGAALDAVQERTVAGERPKLHHIAPGDTLPGTVGVRNTGATPVKGLLVELRLADDDLVFARRYDNCWYALEAKPDSAWCAFDRELAAGETLRLAAPVAIALRQRYGDLDKDLRFHWVSAGWAEGHGGARDLAELSATPGTTVVRGAGGTLTLSAGSSALKPGVTGAVDYLLALVPPSGPEPTTPPATPPATAAPGGGGGSLPITGTRTATLAGAGALLLLAGVGGFWVARRRRTRFQA</sequence>
<keyword evidence="2" id="KW-0812">Transmembrane</keyword>
<feature type="compositionally biased region" description="Pro residues" evidence="1">
    <location>
        <begin position="405"/>
        <end position="417"/>
    </location>
</feature>
<dbReference type="Proteomes" id="UP000239209">
    <property type="component" value="Unassembled WGS sequence"/>
</dbReference>
<dbReference type="OrthoDB" id="3405518at2"/>
<comment type="caution">
    <text evidence="4">The sequence shown here is derived from an EMBL/GenBank/DDBJ whole genome shotgun (WGS) entry which is preliminary data.</text>
</comment>
<feature type="transmembrane region" description="Helical" evidence="2">
    <location>
        <begin position="438"/>
        <end position="458"/>
    </location>
</feature>
<dbReference type="AlphaFoldDB" id="A0A2T0RII1"/>
<keyword evidence="3" id="KW-0732">Signal</keyword>
<dbReference type="RefSeq" id="WP_106130333.1">
    <property type="nucleotide sequence ID" value="NZ_PVZG01000021.1"/>
</dbReference>
<accession>A0A2T0RII1</accession>
<keyword evidence="2" id="KW-0472">Membrane</keyword>
<evidence type="ECO:0000313" key="5">
    <source>
        <dbReference type="Proteomes" id="UP000239209"/>
    </source>
</evidence>
<feature type="chain" id="PRO_5015586871" evidence="3">
    <location>
        <begin position="28"/>
        <end position="467"/>
    </location>
</feature>
<name>A0A2T0RII1_9ACTN</name>
<evidence type="ECO:0000256" key="2">
    <source>
        <dbReference type="SAM" id="Phobius"/>
    </source>
</evidence>
<protein>
    <submittedName>
        <fullName evidence="4">LPXTG-motif cell wall-anchored protein</fullName>
    </submittedName>
</protein>
<feature type="signal peptide" evidence="3">
    <location>
        <begin position="1"/>
        <end position="27"/>
    </location>
</feature>
<evidence type="ECO:0000256" key="3">
    <source>
        <dbReference type="SAM" id="SignalP"/>
    </source>
</evidence>
<dbReference type="EMBL" id="PVZG01000021">
    <property type="protein sequence ID" value="PRY21016.1"/>
    <property type="molecule type" value="Genomic_DNA"/>
</dbReference>